<dbReference type="SUPFAM" id="SSF55681">
    <property type="entry name" value="Class II aaRS and biotin synthetases"/>
    <property type="match status" value="1"/>
</dbReference>
<evidence type="ECO:0000256" key="4">
    <source>
        <dbReference type="ARBA" id="ARBA00023267"/>
    </source>
</evidence>
<dbReference type="PATRIC" id="fig|1705561.3.peg.1921"/>
<evidence type="ECO:0000313" key="7">
    <source>
        <dbReference type="EMBL" id="KOY16272.1"/>
    </source>
</evidence>
<evidence type="ECO:0000256" key="2">
    <source>
        <dbReference type="ARBA" id="ARBA00022741"/>
    </source>
</evidence>
<dbReference type="SMR" id="A0A0M9BQV4"/>
<reference evidence="7 8" key="1">
    <citation type="submission" date="2015-08" db="EMBL/GenBank/DDBJ databases">
        <title>Draft genome sequence of cellulolytic and xylanolytic Paenibacillus sp. A59, isolated from a decaying forest soil from Patagonia, Argentina.</title>
        <authorList>
            <person name="Ghio S."/>
            <person name="Caceres A.M."/>
            <person name="Talia P."/>
            <person name="Grasso D."/>
            <person name="Campos E."/>
        </authorList>
    </citation>
    <scope>NUCLEOTIDE SEQUENCE [LARGE SCALE GENOMIC DNA]</scope>
    <source>
        <strain evidence="7 8">A59</strain>
    </source>
</reference>
<dbReference type="InterPro" id="IPR004143">
    <property type="entry name" value="BPL_LPL_catalytic"/>
</dbReference>
<dbReference type="InterPro" id="IPR003142">
    <property type="entry name" value="BPL_C"/>
</dbReference>
<evidence type="ECO:0000256" key="1">
    <source>
        <dbReference type="ARBA" id="ARBA00022598"/>
    </source>
</evidence>
<keyword evidence="2 5" id="KW-0547">Nucleotide-binding</keyword>
<feature type="binding site" evidence="5">
    <location>
        <position position="187"/>
    </location>
    <ligand>
        <name>biotin</name>
        <dbReference type="ChEBI" id="CHEBI:57586"/>
    </ligand>
</feature>
<proteinExistence type="inferred from homology"/>
<feature type="binding site" evidence="5">
    <location>
        <begin position="120"/>
        <end position="122"/>
    </location>
    <ligand>
        <name>biotin</name>
        <dbReference type="ChEBI" id="CHEBI:57586"/>
    </ligand>
</feature>
<dbReference type="Gene3D" id="2.30.30.100">
    <property type="match status" value="1"/>
</dbReference>
<dbReference type="CDD" id="cd16442">
    <property type="entry name" value="BPL"/>
    <property type="match status" value="1"/>
</dbReference>
<feature type="binding site" evidence="5">
    <location>
        <position position="116"/>
    </location>
    <ligand>
        <name>biotin</name>
        <dbReference type="ChEBI" id="CHEBI:57586"/>
    </ligand>
</feature>
<dbReference type="Gene3D" id="3.30.930.10">
    <property type="entry name" value="Bira Bifunctional Protein, Domain 2"/>
    <property type="match status" value="1"/>
</dbReference>
<dbReference type="SUPFAM" id="SSF50037">
    <property type="entry name" value="C-terminal domain of transcriptional repressors"/>
    <property type="match status" value="1"/>
</dbReference>
<dbReference type="GO" id="GO:0016740">
    <property type="term" value="F:transferase activity"/>
    <property type="evidence" value="ECO:0007669"/>
    <property type="project" value="UniProtKB-ARBA"/>
</dbReference>
<protein>
    <recommendedName>
        <fullName evidence="5">Bifunctional ligase/repressor BirA</fullName>
    </recommendedName>
    <alternativeName>
        <fullName evidence="5">Biotin--[acetyl-CoA-carboxylase] ligase</fullName>
        <ecNumber evidence="5">6.3.4.15</ecNumber>
    </alternativeName>
    <alternativeName>
        <fullName evidence="5">Biotin--protein ligase</fullName>
    </alternativeName>
    <alternativeName>
        <fullName evidence="5">Biotin-[acetyl-CoA carboxylase] synthetase</fullName>
    </alternativeName>
</protein>
<evidence type="ECO:0000256" key="3">
    <source>
        <dbReference type="ARBA" id="ARBA00022840"/>
    </source>
</evidence>
<dbReference type="PANTHER" id="PTHR12835">
    <property type="entry name" value="BIOTIN PROTEIN LIGASE"/>
    <property type="match status" value="1"/>
</dbReference>
<dbReference type="SUPFAM" id="SSF46785">
    <property type="entry name" value="Winged helix' DNA-binding domain"/>
    <property type="match status" value="1"/>
</dbReference>
<comment type="caution">
    <text evidence="7">The sequence shown here is derived from an EMBL/GenBank/DDBJ whole genome shotgun (WGS) entry which is preliminary data.</text>
</comment>
<dbReference type="Pfam" id="PF03099">
    <property type="entry name" value="BPL_LplA_LipB"/>
    <property type="match status" value="1"/>
</dbReference>
<keyword evidence="5" id="KW-0804">Transcription</keyword>
<evidence type="ECO:0000313" key="8">
    <source>
        <dbReference type="Proteomes" id="UP000037688"/>
    </source>
</evidence>
<keyword evidence="1 5" id="KW-0436">Ligase</keyword>
<keyword evidence="3 5" id="KW-0067">ATP-binding</keyword>
<keyword evidence="8" id="KW-1185">Reference proteome</keyword>
<dbReference type="Proteomes" id="UP000037688">
    <property type="component" value="Unassembled WGS sequence"/>
</dbReference>
<dbReference type="PROSITE" id="PS51733">
    <property type="entry name" value="BPL_LPL_CATALYTIC"/>
    <property type="match status" value="1"/>
</dbReference>
<dbReference type="InterPro" id="IPR045864">
    <property type="entry name" value="aa-tRNA-synth_II/BPL/LPL"/>
</dbReference>
<dbReference type="GO" id="GO:0003677">
    <property type="term" value="F:DNA binding"/>
    <property type="evidence" value="ECO:0007669"/>
    <property type="project" value="UniProtKB-UniRule"/>
</dbReference>
<name>A0A0M9BQV4_9BACL</name>
<sequence length="325" mass="35709">MTKHEELLHMLLNAEGEFVSGEEISRNLSISRTAVWKHVNKLRDMGYEFEAVSRKGYRLVTKPDSIDATALQLALETTVFGRKAIILNSTLSTQGDVQHMAEQGQGEGAVVLAEEQTGGRGRFGRKWFSPPGRGIWMSVLMRPELALQNTPQLTLLTGVAVCRAIRSYTGADAGIKWPNDLLIDGRKVCGILLESTVEDHEVRYCVAGIGVDVNFDPKDYPDDLISIATSLKMEIGQNIDRTKLAAAILSELERLYFLYQKEGFGVISSLWEALSVSMNREIKVANPQGIIEGTAIGLDPSGALILEKKNGERISVYSGEVSLVN</sequence>
<keyword evidence="4 5" id="KW-0092">Biotin</keyword>
<keyword evidence="5" id="KW-0678">Repressor</keyword>
<dbReference type="InterPro" id="IPR008988">
    <property type="entry name" value="Transcriptional_repressor_C"/>
</dbReference>
<dbReference type="Pfam" id="PF08279">
    <property type="entry name" value="HTH_11"/>
    <property type="match status" value="1"/>
</dbReference>
<evidence type="ECO:0000259" key="6">
    <source>
        <dbReference type="PROSITE" id="PS51733"/>
    </source>
</evidence>
<comment type="function">
    <text evidence="5">Acts both as a biotin--[acetyl-CoA-carboxylase] ligase and a repressor.</text>
</comment>
<dbReference type="AlphaFoldDB" id="A0A0M9BQV4"/>
<dbReference type="GO" id="GO:0005737">
    <property type="term" value="C:cytoplasm"/>
    <property type="evidence" value="ECO:0007669"/>
    <property type="project" value="TreeGrafter"/>
</dbReference>
<dbReference type="EC" id="6.3.4.15" evidence="5"/>
<dbReference type="PANTHER" id="PTHR12835:SF5">
    <property type="entry name" value="BIOTIN--PROTEIN LIGASE"/>
    <property type="match status" value="1"/>
</dbReference>
<gene>
    <name evidence="5" type="primary">birA</name>
    <name evidence="7" type="ORF">AMS66_10330</name>
</gene>
<dbReference type="InterPro" id="IPR036388">
    <property type="entry name" value="WH-like_DNA-bd_sf"/>
</dbReference>
<organism evidence="7 8">
    <name type="scientific">Paenibacillus xylanivorans</name>
    <dbReference type="NCBI Taxonomy" id="1705561"/>
    <lineage>
        <taxon>Bacteria</taxon>
        <taxon>Bacillati</taxon>
        <taxon>Bacillota</taxon>
        <taxon>Bacilli</taxon>
        <taxon>Bacillales</taxon>
        <taxon>Paenibacillaceae</taxon>
        <taxon>Paenibacillus</taxon>
    </lineage>
</organism>
<dbReference type="GO" id="GO:0006355">
    <property type="term" value="P:regulation of DNA-templated transcription"/>
    <property type="evidence" value="ECO:0007669"/>
    <property type="project" value="UniProtKB-UniRule"/>
</dbReference>
<comment type="similarity">
    <text evidence="5">Belongs to the biotin--protein ligase family.</text>
</comment>
<dbReference type="GO" id="GO:0005524">
    <property type="term" value="F:ATP binding"/>
    <property type="evidence" value="ECO:0007669"/>
    <property type="project" value="UniProtKB-UniRule"/>
</dbReference>
<dbReference type="GO" id="GO:0009249">
    <property type="term" value="P:protein lipoylation"/>
    <property type="evidence" value="ECO:0007669"/>
    <property type="project" value="UniProtKB-ARBA"/>
</dbReference>
<dbReference type="GO" id="GO:0004077">
    <property type="term" value="F:biotin--[biotin carboxyl-carrier protein] ligase activity"/>
    <property type="evidence" value="ECO:0007669"/>
    <property type="project" value="UniProtKB-UniRule"/>
</dbReference>
<dbReference type="NCBIfam" id="TIGR00121">
    <property type="entry name" value="birA_ligase"/>
    <property type="match status" value="1"/>
</dbReference>
<dbReference type="OrthoDB" id="9807064at2"/>
<dbReference type="EMBL" id="LITU01000053">
    <property type="protein sequence ID" value="KOY16272.1"/>
    <property type="molecule type" value="Genomic_DNA"/>
</dbReference>
<dbReference type="RefSeq" id="WP_053780712.1">
    <property type="nucleotide sequence ID" value="NZ_LITU01000053.1"/>
</dbReference>
<feature type="domain" description="BPL/LPL catalytic" evidence="6">
    <location>
        <begin position="80"/>
        <end position="260"/>
    </location>
</feature>
<keyword evidence="5" id="KW-0805">Transcription regulation</keyword>
<dbReference type="HAMAP" id="MF_00978">
    <property type="entry name" value="Bifunct_BirA"/>
    <property type="match status" value="1"/>
</dbReference>
<keyword evidence="5" id="KW-0238">DNA-binding</keyword>
<comment type="catalytic activity">
    <reaction evidence="5">
        <text>biotin + L-lysyl-[protein] + ATP = N(6)-biotinyl-L-lysyl-[protein] + AMP + diphosphate + H(+)</text>
        <dbReference type="Rhea" id="RHEA:11756"/>
        <dbReference type="Rhea" id="RHEA-COMP:9752"/>
        <dbReference type="Rhea" id="RHEA-COMP:10505"/>
        <dbReference type="ChEBI" id="CHEBI:15378"/>
        <dbReference type="ChEBI" id="CHEBI:29969"/>
        <dbReference type="ChEBI" id="CHEBI:30616"/>
        <dbReference type="ChEBI" id="CHEBI:33019"/>
        <dbReference type="ChEBI" id="CHEBI:57586"/>
        <dbReference type="ChEBI" id="CHEBI:83144"/>
        <dbReference type="ChEBI" id="CHEBI:456215"/>
        <dbReference type="EC" id="6.3.4.15"/>
    </reaction>
</comment>
<dbReference type="Gene3D" id="1.10.10.10">
    <property type="entry name" value="Winged helix-like DNA-binding domain superfamily/Winged helix DNA-binding domain"/>
    <property type="match status" value="1"/>
</dbReference>
<feature type="DNA-binding region" description="H-T-H motif" evidence="5">
    <location>
        <begin position="21"/>
        <end position="40"/>
    </location>
</feature>
<accession>A0A0M9BQV4</accession>
<dbReference type="InterPro" id="IPR004408">
    <property type="entry name" value="Biotin_CoA_COase_ligase"/>
</dbReference>
<dbReference type="Pfam" id="PF02237">
    <property type="entry name" value="BPL_C"/>
    <property type="match status" value="1"/>
</dbReference>
<dbReference type="InterPro" id="IPR030855">
    <property type="entry name" value="Bifunct_BirA"/>
</dbReference>
<evidence type="ECO:0000256" key="5">
    <source>
        <dbReference type="HAMAP-Rule" id="MF_00978"/>
    </source>
</evidence>
<dbReference type="InterPro" id="IPR013196">
    <property type="entry name" value="HTH_11"/>
</dbReference>
<dbReference type="InterPro" id="IPR036390">
    <property type="entry name" value="WH_DNA-bd_sf"/>
</dbReference>
<comment type="caution">
    <text evidence="5">Lacks conserved residue(s) required for the propagation of feature annotation.</text>
</comment>